<feature type="region of interest" description="Disordered" evidence="1">
    <location>
        <begin position="20"/>
        <end position="50"/>
    </location>
</feature>
<dbReference type="AlphaFoldDB" id="A0A834BP35"/>
<dbReference type="Proteomes" id="UP000646548">
    <property type="component" value="Unassembled WGS sequence"/>
</dbReference>
<evidence type="ECO:0000313" key="2">
    <source>
        <dbReference type="EMBL" id="KAF6714604.1"/>
    </source>
</evidence>
<feature type="compositionally biased region" description="Basic and acidic residues" evidence="1">
    <location>
        <begin position="21"/>
        <end position="36"/>
    </location>
</feature>
<gene>
    <name evidence="2" type="ORF">FQA47_024413</name>
</gene>
<protein>
    <submittedName>
        <fullName evidence="2">Uncharacterized protein</fullName>
    </submittedName>
</protein>
<proteinExistence type="predicted"/>
<evidence type="ECO:0000256" key="1">
    <source>
        <dbReference type="SAM" id="MobiDB-lite"/>
    </source>
</evidence>
<accession>A0A834BP35</accession>
<reference evidence="2" key="1">
    <citation type="journal article" name="BMC Genomics">
        <title>Long-read sequencing and de novo genome assembly of marine medaka (Oryzias melastigma).</title>
        <authorList>
            <person name="Liang P."/>
            <person name="Saqib H.S.A."/>
            <person name="Ni X."/>
            <person name="Shen Y."/>
        </authorList>
    </citation>
    <scope>NUCLEOTIDE SEQUENCE</scope>
    <source>
        <strain evidence="2">Bigg-433</strain>
    </source>
</reference>
<name>A0A834BP35_ORYME</name>
<evidence type="ECO:0000313" key="3">
    <source>
        <dbReference type="Proteomes" id="UP000646548"/>
    </source>
</evidence>
<sequence length="101" mass="11196">MRSSACQTWSRGVLVKPRRMRTVEADGRRASHRSEEQETGGGAAGWGGGGGGGEPLWISLTNFRSFRLRRQPVTHRLRLCQSAAFSRSVSFRRGQYAAGMR</sequence>
<comment type="caution">
    <text evidence="2">The sequence shown here is derived from an EMBL/GenBank/DDBJ whole genome shotgun (WGS) entry which is preliminary data.</text>
</comment>
<feature type="compositionally biased region" description="Gly residues" evidence="1">
    <location>
        <begin position="39"/>
        <end position="50"/>
    </location>
</feature>
<dbReference type="EMBL" id="WKFB01001214">
    <property type="protein sequence ID" value="KAF6714604.1"/>
    <property type="molecule type" value="Genomic_DNA"/>
</dbReference>
<organism evidence="2 3">
    <name type="scientific">Oryzias melastigma</name>
    <name type="common">Marine medaka</name>
    <dbReference type="NCBI Taxonomy" id="30732"/>
    <lineage>
        <taxon>Eukaryota</taxon>
        <taxon>Metazoa</taxon>
        <taxon>Chordata</taxon>
        <taxon>Craniata</taxon>
        <taxon>Vertebrata</taxon>
        <taxon>Euteleostomi</taxon>
        <taxon>Actinopterygii</taxon>
        <taxon>Neopterygii</taxon>
        <taxon>Teleostei</taxon>
        <taxon>Neoteleostei</taxon>
        <taxon>Acanthomorphata</taxon>
        <taxon>Ovalentaria</taxon>
        <taxon>Atherinomorphae</taxon>
        <taxon>Beloniformes</taxon>
        <taxon>Adrianichthyidae</taxon>
        <taxon>Oryziinae</taxon>
        <taxon>Oryzias</taxon>
    </lineage>
</organism>